<dbReference type="SUPFAM" id="SSF51905">
    <property type="entry name" value="FAD/NAD(P)-binding domain"/>
    <property type="match status" value="1"/>
</dbReference>
<dbReference type="InterPro" id="IPR006076">
    <property type="entry name" value="FAD-dep_OxRdtase"/>
</dbReference>
<dbReference type="EMBL" id="CAFBMF010000017">
    <property type="protein sequence ID" value="CAB4892018.1"/>
    <property type="molecule type" value="Genomic_DNA"/>
</dbReference>
<reference evidence="3" key="1">
    <citation type="submission" date="2020-05" db="EMBL/GenBank/DDBJ databases">
        <authorList>
            <person name="Chiriac C."/>
            <person name="Salcher M."/>
            <person name="Ghai R."/>
            <person name="Kavagutti S V."/>
        </authorList>
    </citation>
    <scope>NUCLEOTIDE SEQUENCE</scope>
</reference>
<proteinExistence type="predicted"/>
<dbReference type="Gene3D" id="3.30.9.10">
    <property type="entry name" value="D-Amino Acid Oxidase, subunit A, domain 2"/>
    <property type="match status" value="1"/>
</dbReference>
<organism evidence="3">
    <name type="scientific">freshwater metagenome</name>
    <dbReference type="NCBI Taxonomy" id="449393"/>
    <lineage>
        <taxon>unclassified sequences</taxon>
        <taxon>metagenomes</taxon>
        <taxon>ecological metagenomes</taxon>
    </lineage>
</organism>
<dbReference type="EMBL" id="CAFBPS010000054">
    <property type="protein sequence ID" value="CAB5029735.1"/>
    <property type="molecule type" value="Genomic_DNA"/>
</dbReference>
<gene>
    <name evidence="2" type="ORF">UFOPK2658_00261</name>
    <name evidence="3" type="ORF">UFOPK3304_00193</name>
    <name evidence="4" type="ORF">UFOPK3494_00426</name>
    <name evidence="5" type="ORF">UFOPK4134_00855</name>
</gene>
<feature type="domain" description="FAD dependent oxidoreductase" evidence="1">
    <location>
        <begin position="32"/>
        <end position="395"/>
    </location>
</feature>
<evidence type="ECO:0000313" key="2">
    <source>
        <dbReference type="EMBL" id="CAB4708739.1"/>
    </source>
</evidence>
<dbReference type="PANTHER" id="PTHR13847:SF285">
    <property type="entry name" value="FAD DEPENDENT OXIDOREDUCTASE DOMAIN-CONTAINING PROTEIN"/>
    <property type="match status" value="1"/>
</dbReference>
<name>A0A6J7CHV1_9ZZZZ</name>
<evidence type="ECO:0000259" key="1">
    <source>
        <dbReference type="Pfam" id="PF01266"/>
    </source>
</evidence>
<dbReference type="EMBL" id="CAEZYH010000005">
    <property type="protein sequence ID" value="CAB4708739.1"/>
    <property type="molecule type" value="Genomic_DNA"/>
</dbReference>
<evidence type="ECO:0000313" key="5">
    <source>
        <dbReference type="EMBL" id="CAB5029735.1"/>
    </source>
</evidence>
<accession>A0A6J7CHV1</accession>
<dbReference type="AlphaFoldDB" id="A0A6J7CHV1"/>
<protein>
    <submittedName>
        <fullName evidence="3">Unannotated protein</fullName>
    </submittedName>
</protein>
<dbReference type="InterPro" id="IPR036188">
    <property type="entry name" value="FAD/NAD-bd_sf"/>
</dbReference>
<dbReference type="Gene3D" id="3.50.50.60">
    <property type="entry name" value="FAD/NAD(P)-binding domain"/>
    <property type="match status" value="1"/>
</dbReference>
<dbReference type="EMBL" id="CAFBLJ010000005">
    <property type="protein sequence ID" value="CAB4856514.1"/>
    <property type="molecule type" value="Genomic_DNA"/>
</dbReference>
<dbReference type="PANTHER" id="PTHR13847">
    <property type="entry name" value="SARCOSINE DEHYDROGENASE-RELATED"/>
    <property type="match status" value="1"/>
</dbReference>
<evidence type="ECO:0000313" key="3">
    <source>
        <dbReference type="EMBL" id="CAB4856514.1"/>
    </source>
</evidence>
<dbReference type="Pfam" id="PF01266">
    <property type="entry name" value="DAO"/>
    <property type="match status" value="1"/>
</dbReference>
<sequence>MALSVIPEKCLWNEIDRDDFVVQKLEQTDEFDVLIIGAGYTGLWSAYYLHLNDPSLKIAIIEKNTVGYGASGRNGGWCSTIMPMSLDSIAKGHGRDQAVAMQNAIFATLDEIKTRTTSLGIDCDFVQGGSIEVLRSENQFVRAENRVRHLRQYGYGDDFYQLLDRDETLNMLRANNTLGGLFDKRSAVLHPKKLCIGLAAVVRAQGTKIIENLDVLAYSAGQVETRHRTYKANIVLRTTEAFSVNFSQDKRTVIPLYSMMVATEPLTADVWSEIGLQGRPTFNDGRNMIIYGQRTADHRLAFGGRGAPYHFGSKISTTFDFNQNVAQRLRSTLIDLFPILERTEFTHHWGGPLAAPRDWTFNISYNPATGLGSAGGYVGDGVATSNLAGRTLADLVCNKSTEITRLPSVNHTSKKWELEPVRYAAVNSLTKLAMLADWREDKTGRPATLINGIINKISGG</sequence>
<dbReference type="GO" id="GO:0005737">
    <property type="term" value="C:cytoplasm"/>
    <property type="evidence" value="ECO:0007669"/>
    <property type="project" value="TreeGrafter"/>
</dbReference>
<evidence type="ECO:0000313" key="4">
    <source>
        <dbReference type="EMBL" id="CAB4892018.1"/>
    </source>
</evidence>